<dbReference type="Pfam" id="PF02517">
    <property type="entry name" value="Rce1-like"/>
    <property type="match status" value="1"/>
</dbReference>
<dbReference type="GO" id="GO:0008237">
    <property type="term" value="F:metallopeptidase activity"/>
    <property type="evidence" value="ECO:0007669"/>
    <property type="project" value="UniProtKB-KW"/>
</dbReference>
<keyword evidence="1" id="KW-0812">Transmembrane</keyword>
<proteinExistence type="predicted"/>
<evidence type="ECO:0000259" key="2">
    <source>
        <dbReference type="Pfam" id="PF02517"/>
    </source>
</evidence>
<feature type="transmembrane region" description="Helical" evidence="1">
    <location>
        <begin position="124"/>
        <end position="146"/>
    </location>
</feature>
<keyword evidence="1" id="KW-1133">Transmembrane helix</keyword>
<feature type="domain" description="CAAX prenyl protease 2/Lysostaphin resistance protein A-like" evidence="2">
    <location>
        <begin position="132"/>
        <end position="217"/>
    </location>
</feature>
<dbReference type="EMBL" id="JAIGNO010000008">
    <property type="protein sequence ID" value="MBX7483335.1"/>
    <property type="molecule type" value="Genomic_DNA"/>
</dbReference>
<keyword evidence="4" id="KW-1185">Reference proteome</keyword>
<protein>
    <submittedName>
        <fullName evidence="3">CPBP family intramembrane metalloprotease</fullName>
    </submittedName>
</protein>
<evidence type="ECO:0000256" key="1">
    <source>
        <dbReference type="SAM" id="Phobius"/>
    </source>
</evidence>
<organism evidence="3 4">
    <name type="scientific">Qipengyuania qiaonensis</name>
    <dbReference type="NCBI Taxonomy" id="2867240"/>
    <lineage>
        <taxon>Bacteria</taxon>
        <taxon>Pseudomonadati</taxon>
        <taxon>Pseudomonadota</taxon>
        <taxon>Alphaproteobacteria</taxon>
        <taxon>Sphingomonadales</taxon>
        <taxon>Erythrobacteraceae</taxon>
        <taxon>Qipengyuania</taxon>
    </lineage>
</organism>
<gene>
    <name evidence="3" type="ORF">K3174_12410</name>
</gene>
<sequence length="226" mass="23367">MVLDNWQSPGRPGWASIGVGLATFAIALSIVALAMGYLADGLPIWQGVIGSYGGAIAGLCGFAAAYAVRRTPSDQFGIVASRLLWYAIAAGLAIAAYGLSLLIIDLNAVVTGQVDQSQAVLHEAVRGGAVPFLLAVLGGAILTPLGEELLFRGVIANALNKYGVWAGVGLSSVIFGLAHGTGVILWVAIMVGLISGALFRKTGSVWPSVLLHAVYNGLHSVEWLIF</sequence>
<reference evidence="3 4" key="1">
    <citation type="submission" date="2021-08" db="EMBL/GenBank/DDBJ databases">
        <title>Comparative Genomics Analysis of the Genus Qipengyuania Reveals Extensive Genetic Diversity and Metabolic Versatility, Including the Description of Fifteen Novel Species.</title>
        <authorList>
            <person name="Liu Y."/>
        </authorList>
    </citation>
    <scope>NUCLEOTIDE SEQUENCE [LARGE SCALE GENOMIC DNA]</scope>
    <source>
        <strain evidence="3 4">6D47A</strain>
    </source>
</reference>
<dbReference type="Proteomes" id="UP000755104">
    <property type="component" value="Unassembled WGS sequence"/>
</dbReference>
<dbReference type="InterPro" id="IPR003675">
    <property type="entry name" value="Rce1/LyrA-like_dom"/>
</dbReference>
<feature type="transmembrane region" description="Helical" evidence="1">
    <location>
        <begin position="83"/>
        <end position="104"/>
    </location>
</feature>
<evidence type="ECO:0000313" key="3">
    <source>
        <dbReference type="EMBL" id="MBX7483335.1"/>
    </source>
</evidence>
<dbReference type="PANTHER" id="PTHR36435">
    <property type="entry name" value="SLR1288 PROTEIN"/>
    <property type="match status" value="1"/>
</dbReference>
<accession>A0ABS7J7P7</accession>
<name>A0ABS7J7P7_9SPHN</name>
<keyword evidence="1" id="KW-0472">Membrane</keyword>
<evidence type="ECO:0000313" key="4">
    <source>
        <dbReference type="Proteomes" id="UP000755104"/>
    </source>
</evidence>
<feature type="transmembrane region" description="Helical" evidence="1">
    <location>
        <begin position="12"/>
        <end position="38"/>
    </location>
</feature>
<comment type="caution">
    <text evidence="3">The sequence shown here is derived from an EMBL/GenBank/DDBJ whole genome shotgun (WGS) entry which is preliminary data.</text>
</comment>
<keyword evidence="3" id="KW-0378">Hydrolase</keyword>
<feature type="transmembrane region" description="Helical" evidence="1">
    <location>
        <begin position="44"/>
        <end position="68"/>
    </location>
</feature>
<keyword evidence="3" id="KW-0482">Metalloprotease</keyword>
<dbReference type="PANTHER" id="PTHR36435:SF1">
    <property type="entry name" value="CAAX AMINO TERMINAL PROTEASE FAMILY PROTEIN"/>
    <property type="match status" value="1"/>
</dbReference>
<keyword evidence="3" id="KW-0645">Protease</keyword>
<dbReference type="RefSeq" id="WP_221558930.1">
    <property type="nucleotide sequence ID" value="NZ_JAIGNO010000008.1"/>
</dbReference>
<dbReference type="InterPro" id="IPR052710">
    <property type="entry name" value="CAAX_protease"/>
</dbReference>